<sequence length="166" mass="18900">MKQYKVVQTFPVPLQDLLKAREDRYKYLDQFPELKNVELLEERKEGNKVFQKRKVKLADSLPKVLATLLSDPSLLENSVFDLSTNTHEFTIAPPGNDSIVTIKGFSIYKELNPGESERSYDVQVISGVFLMGSVIETVIEEIHRHSLEKDKNSISEFLKRGQNSGA</sequence>
<dbReference type="Pfam" id="PF10698">
    <property type="entry name" value="DUF2505"/>
    <property type="match status" value="1"/>
</dbReference>
<dbReference type="Proteomes" id="UP000298458">
    <property type="component" value="Unassembled WGS sequence"/>
</dbReference>
<evidence type="ECO:0000313" key="2">
    <source>
        <dbReference type="Proteomes" id="UP000298458"/>
    </source>
</evidence>
<comment type="caution">
    <text evidence="1">The sequence shown here is derived from an EMBL/GenBank/DDBJ whole genome shotgun (WGS) entry which is preliminary data.</text>
</comment>
<dbReference type="EMBL" id="RQET01000009">
    <property type="protein sequence ID" value="TGK09022.1"/>
    <property type="molecule type" value="Genomic_DNA"/>
</dbReference>
<name>A0A4R9GBA1_9LEPT</name>
<keyword evidence="2" id="KW-1185">Reference proteome</keyword>
<proteinExistence type="predicted"/>
<evidence type="ECO:0000313" key="1">
    <source>
        <dbReference type="EMBL" id="TGK09022.1"/>
    </source>
</evidence>
<protein>
    <submittedName>
        <fullName evidence="1">DUF2505 family protein</fullName>
    </submittedName>
</protein>
<gene>
    <name evidence="1" type="ORF">EHO60_13460</name>
</gene>
<reference evidence="1" key="1">
    <citation type="journal article" date="2019" name="PLoS Negl. Trop. Dis.">
        <title>Revisiting the worldwide diversity of Leptospira species in the environment.</title>
        <authorList>
            <person name="Vincent A.T."/>
            <person name="Schiettekatte O."/>
            <person name="Bourhy P."/>
            <person name="Veyrier F.J."/>
            <person name="Picardeau M."/>
        </authorList>
    </citation>
    <scope>NUCLEOTIDE SEQUENCE [LARGE SCALE GENOMIC DNA]</scope>
    <source>
        <strain evidence="1">SSW15</strain>
    </source>
</reference>
<dbReference type="AlphaFoldDB" id="A0A4R9GBA1"/>
<dbReference type="RefSeq" id="WP_135768708.1">
    <property type="nucleotide sequence ID" value="NZ_RQET01000009.1"/>
</dbReference>
<dbReference type="InterPro" id="IPR019639">
    <property type="entry name" value="DUF2505"/>
</dbReference>
<dbReference type="OrthoDB" id="336942at2"/>
<accession>A0A4R9GBA1</accession>
<organism evidence="1 2">
    <name type="scientific">Leptospira fletcheri</name>
    <dbReference type="NCBI Taxonomy" id="2484981"/>
    <lineage>
        <taxon>Bacteria</taxon>
        <taxon>Pseudomonadati</taxon>
        <taxon>Spirochaetota</taxon>
        <taxon>Spirochaetia</taxon>
        <taxon>Leptospirales</taxon>
        <taxon>Leptospiraceae</taxon>
        <taxon>Leptospira</taxon>
    </lineage>
</organism>